<dbReference type="SUPFAM" id="SSF56112">
    <property type="entry name" value="Protein kinase-like (PK-like)"/>
    <property type="match status" value="1"/>
</dbReference>
<reference evidence="2 3" key="1">
    <citation type="submission" date="2018-09" db="EMBL/GenBank/DDBJ databases">
        <title>Genome sequencing of Nocardioides immobilis CCTCC AB 2017083 for comparison to Nocardioides silvaticus.</title>
        <authorList>
            <person name="Li C."/>
            <person name="Wang G."/>
        </authorList>
    </citation>
    <scope>NUCLEOTIDE SEQUENCE [LARGE SCALE GENOMIC DNA]</scope>
    <source>
        <strain evidence="2 3">CCTCC AB 2017083</strain>
    </source>
</reference>
<feature type="domain" description="Aminoglycoside phosphotransferase" evidence="1">
    <location>
        <begin position="34"/>
        <end position="267"/>
    </location>
</feature>
<gene>
    <name evidence="2" type="ORF">D0Z08_07015</name>
</gene>
<comment type="caution">
    <text evidence="2">The sequence shown here is derived from an EMBL/GenBank/DDBJ whole genome shotgun (WGS) entry which is preliminary data.</text>
</comment>
<dbReference type="RefSeq" id="WP_118924027.1">
    <property type="nucleotide sequence ID" value="NZ_QXGH01000011.1"/>
</dbReference>
<keyword evidence="3" id="KW-1185">Reference proteome</keyword>
<dbReference type="EMBL" id="QXGH01000011">
    <property type="protein sequence ID" value="RHW28024.1"/>
    <property type="molecule type" value="Genomic_DNA"/>
</dbReference>
<accession>A0A417Y6A2</accession>
<organism evidence="2 3">
    <name type="scientific">Nocardioides immobilis</name>
    <dbReference type="NCBI Taxonomy" id="2049295"/>
    <lineage>
        <taxon>Bacteria</taxon>
        <taxon>Bacillati</taxon>
        <taxon>Actinomycetota</taxon>
        <taxon>Actinomycetes</taxon>
        <taxon>Propionibacteriales</taxon>
        <taxon>Nocardioidaceae</taxon>
        <taxon>Nocardioides</taxon>
    </lineage>
</organism>
<sequence>MAALIDRAALDSATAYGTLGEDGRSGAALQRLTLADGRRVVVKHYDPAADLVMQMVGDDHGREVALFLSGALDDLPPTVHHPILNAWYDGDGRGVVVMRDLGDAVITWDHLLPPAQVRVILRGLADLHAAHRGRTEPTDTSLDRLIGIFQPARIARFAGNGLIDAALRGWEYFAEVAPDEVGQRVLALALDSGSLLRAMRDQTPTLLHGDVATVNLALEGDGVTLFDWGLAAVGPAEFDVARMLVGCAHVFDLTFDEFLALQREVAGADHDEASLELALLGGLTWLGWNKALDIVEHPDEGVRARERAGLDWWLAQAGRAFERGLV</sequence>
<proteinExistence type="predicted"/>
<dbReference type="AlphaFoldDB" id="A0A417Y6A2"/>
<dbReference type="Pfam" id="PF01636">
    <property type="entry name" value="APH"/>
    <property type="match status" value="1"/>
</dbReference>
<dbReference type="Gene3D" id="3.90.1200.10">
    <property type="match status" value="1"/>
</dbReference>
<dbReference type="InterPro" id="IPR011009">
    <property type="entry name" value="Kinase-like_dom_sf"/>
</dbReference>
<dbReference type="Proteomes" id="UP000283644">
    <property type="component" value="Unassembled WGS sequence"/>
</dbReference>
<protein>
    <recommendedName>
        <fullName evidence="1">Aminoglycoside phosphotransferase domain-containing protein</fullName>
    </recommendedName>
</protein>
<evidence type="ECO:0000313" key="2">
    <source>
        <dbReference type="EMBL" id="RHW28024.1"/>
    </source>
</evidence>
<evidence type="ECO:0000313" key="3">
    <source>
        <dbReference type="Proteomes" id="UP000283644"/>
    </source>
</evidence>
<name>A0A417Y6A2_9ACTN</name>
<dbReference type="OrthoDB" id="3326868at2"/>
<dbReference type="InterPro" id="IPR002575">
    <property type="entry name" value="Aminoglycoside_PTrfase"/>
</dbReference>
<evidence type="ECO:0000259" key="1">
    <source>
        <dbReference type="Pfam" id="PF01636"/>
    </source>
</evidence>